<evidence type="ECO:0000256" key="8">
    <source>
        <dbReference type="SAM" id="SignalP"/>
    </source>
</evidence>
<keyword evidence="2" id="KW-0813">Transport</keyword>
<dbReference type="GO" id="GO:0009279">
    <property type="term" value="C:cell outer membrane"/>
    <property type="evidence" value="ECO:0007669"/>
    <property type="project" value="UniProtKB-SubCell"/>
</dbReference>
<keyword evidence="3" id="KW-1134">Transmembrane beta strand</keyword>
<keyword evidence="5" id="KW-0472">Membrane</keyword>
<feature type="region of interest" description="Disordered" evidence="7">
    <location>
        <begin position="383"/>
        <end position="403"/>
    </location>
</feature>
<keyword evidence="6" id="KW-0998">Cell outer membrane</keyword>
<dbReference type="SUPFAM" id="SSF49464">
    <property type="entry name" value="Carboxypeptidase regulatory domain-like"/>
    <property type="match status" value="1"/>
</dbReference>
<dbReference type="Proteomes" id="UP000286681">
    <property type="component" value="Unassembled WGS sequence"/>
</dbReference>
<name>A0A1L6JDL2_9SPHN</name>
<sequence>MRNHLFIGAAVAALAIPAAASAQQITSGIVGTVTDESGAPLAGAEIVITDTRTGSTRTLTTGGDGSFSASGLVTGGPYTVAATAAGFEGQTVENINTTISGSTSLTFALTSGSGEIVVTGSRVRATQLAAGPGQSFSAQVIEALPSFDRDIRDILRVDPRVSLERNLESDRVSCLGGNDRANAFTVDGISQGDNYGLTDTPFSSRSGSPIPFGAVRETSVEFAPFSVEYGSFTGCAINLVTKSGTNEFHGDAFFTYGDTSLAGKRAGGRPGKAAADDIRYGGSLGGPIWKDRLFFFGAYEHSEVTFAQDDGPSGGGFPNERAFLTVAQFDEISDVLKSVYGRDTLGIVQDRKAVTDRYFGRLDFYITDNHRLEATYQRTEESQIRADDFSGSSNITGRDNFQNSGSTADYASVRLYSNWSDIFSTELRYSRSEITDAQDPVGGGEAQDSNPLPRIVVGVRNGSSRGLFISGPGFSRSANDLNTTIDQYKFKGTIDGGAHKIMFGAEMNTVKFDNLFVQNATGTLYFRDVDALRNGLLNGGTSTSVTTAAAVGDGLTIGAEGAFTRDGNVNTARAKFDRTLYSAYIQDVWQATDRLELTGGVRVDWYDGGHPELNPNFVKRYGFSNITGFSNLDPVLLPRFAFNYDMGDFAFFGRARLKGGVGIFSGGDPGVWFGNAFQNNGFGFASGNTTDAPCPAGQIDVVQNGKFTGLPTCFQAAAQNRAGAGLGDTQSIDPNIEIPTVMRANLGFEAQLGTGGGFFGGWNVNIDYIYSKYRKALTVVDLSQTVDITRGLNGYTIDGNPIFAAIDPTRAGCNASLVRGGVDILWQNVTAPCYARGASDRDDELQLTNGRGYDSHIASIVLSKNFEGGIFTQGGRSFVNIGYAYTDAKDRRNMFNSTAGSNYDNLAATSLQDPAASRGFYETRHNFTLAANLNEKFFGDEDTSLGFTFVARSGRPYSLTFGGSGGFFDSASGFDNRLLYIPTGVNDPNLSPSSNATAVASFMNYVDKLDCASEAKGRVIERNTCLNDWYYDLDINFSQTVPGPFKGDSLKFTVTIDNFLNLLDQNWNTFRKRQFAGLINVVTPPSGSPVDAQGRYIINSFSPDDTRDLVTSASLWRLKVGVSYKF</sequence>
<dbReference type="OrthoDB" id="9768147at2"/>
<evidence type="ECO:0000313" key="14">
    <source>
        <dbReference type="Proteomes" id="UP000286681"/>
    </source>
</evidence>
<evidence type="ECO:0000313" key="13">
    <source>
        <dbReference type="Proteomes" id="UP000185161"/>
    </source>
</evidence>
<dbReference type="EMBL" id="CP018820">
    <property type="protein sequence ID" value="APR54013.1"/>
    <property type="molecule type" value="Genomic_DNA"/>
</dbReference>
<gene>
    <name evidence="10" type="ORF">BRX40_17770</name>
    <name evidence="11" type="ORF">CA257_09775</name>
    <name evidence="12" type="ORF">DAH66_06875</name>
</gene>
<dbReference type="Gene3D" id="2.60.40.1120">
    <property type="entry name" value="Carboxypeptidase-like, regulatory domain"/>
    <property type="match status" value="1"/>
</dbReference>
<keyword evidence="8" id="KW-0732">Signal</keyword>
<evidence type="ECO:0000256" key="7">
    <source>
        <dbReference type="SAM" id="MobiDB-lite"/>
    </source>
</evidence>
<reference evidence="13" key="2">
    <citation type="submission" date="2016-12" db="EMBL/GenBank/DDBJ databases">
        <title>Whole genome sequencing of Sphingomonas sp. ABOJV.</title>
        <authorList>
            <person name="Conlan S."/>
            <person name="Thomas P.J."/>
            <person name="Mullikin J."/>
            <person name="Palmore T.N."/>
            <person name="Frank K.M."/>
            <person name="Segre J.A."/>
        </authorList>
    </citation>
    <scope>NUCLEOTIDE SEQUENCE [LARGE SCALE GENOMIC DNA]</scope>
    <source>
        <strain evidence="13">ABOJV</strain>
    </source>
</reference>
<dbReference type="SUPFAM" id="SSF56935">
    <property type="entry name" value="Porins"/>
    <property type="match status" value="1"/>
</dbReference>
<evidence type="ECO:0000256" key="2">
    <source>
        <dbReference type="ARBA" id="ARBA00022448"/>
    </source>
</evidence>
<dbReference type="InterPro" id="IPR039426">
    <property type="entry name" value="TonB-dep_rcpt-like"/>
</dbReference>
<dbReference type="GO" id="GO:0015344">
    <property type="term" value="F:siderophore uptake transmembrane transporter activity"/>
    <property type="evidence" value="ECO:0007669"/>
    <property type="project" value="TreeGrafter"/>
</dbReference>
<dbReference type="Pfam" id="PF25183">
    <property type="entry name" value="OMP_b-brl_4"/>
    <property type="match status" value="2"/>
</dbReference>
<evidence type="ECO:0000256" key="6">
    <source>
        <dbReference type="ARBA" id="ARBA00023237"/>
    </source>
</evidence>
<dbReference type="Pfam" id="PF13620">
    <property type="entry name" value="CarboxypepD_reg"/>
    <property type="match status" value="1"/>
</dbReference>
<dbReference type="KEGG" id="skr:BRX40_17770"/>
<dbReference type="EMBL" id="QQWO01000007">
    <property type="protein sequence ID" value="RSV03495.1"/>
    <property type="molecule type" value="Genomic_DNA"/>
</dbReference>
<protein>
    <recommendedName>
        <fullName evidence="9">TonB-dependent transporter Oar-like beta-barrel domain-containing protein</fullName>
    </recommendedName>
</protein>
<dbReference type="InterPro" id="IPR008969">
    <property type="entry name" value="CarboxyPept-like_regulatory"/>
</dbReference>
<accession>A0A1L6JDL2</accession>
<dbReference type="GO" id="GO:0044718">
    <property type="term" value="P:siderophore transmembrane transport"/>
    <property type="evidence" value="ECO:0007669"/>
    <property type="project" value="TreeGrafter"/>
</dbReference>
<proteinExistence type="predicted"/>
<feature type="chain" id="PRO_5041797948" description="TonB-dependent transporter Oar-like beta-barrel domain-containing protein" evidence="8">
    <location>
        <begin position="23"/>
        <end position="1126"/>
    </location>
</feature>
<dbReference type="Proteomes" id="UP000185161">
    <property type="component" value="Chromosome"/>
</dbReference>
<feature type="compositionally biased region" description="Polar residues" evidence="7">
    <location>
        <begin position="390"/>
        <end position="403"/>
    </location>
</feature>
<evidence type="ECO:0000313" key="11">
    <source>
        <dbReference type="EMBL" id="RSV03495.1"/>
    </source>
</evidence>
<evidence type="ECO:0000256" key="3">
    <source>
        <dbReference type="ARBA" id="ARBA00022452"/>
    </source>
</evidence>
<evidence type="ECO:0000256" key="4">
    <source>
        <dbReference type="ARBA" id="ARBA00022692"/>
    </source>
</evidence>
<keyword evidence="13" id="KW-1185">Reference proteome</keyword>
<feature type="domain" description="TonB-dependent transporter Oar-like beta-barrel" evidence="9">
    <location>
        <begin position="240"/>
        <end position="303"/>
    </location>
</feature>
<dbReference type="EMBL" id="QQYZ01000005">
    <property type="protein sequence ID" value="RSY87354.1"/>
    <property type="molecule type" value="Genomic_DNA"/>
</dbReference>
<evidence type="ECO:0000313" key="15">
    <source>
        <dbReference type="Proteomes" id="UP000287746"/>
    </source>
</evidence>
<keyword evidence="4" id="KW-0812">Transmembrane</keyword>
<evidence type="ECO:0000256" key="5">
    <source>
        <dbReference type="ARBA" id="ARBA00023136"/>
    </source>
</evidence>
<dbReference type="Gene3D" id="2.40.170.20">
    <property type="entry name" value="TonB-dependent receptor, beta-barrel domain"/>
    <property type="match status" value="1"/>
</dbReference>
<dbReference type="STRING" id="93064.BRX40_17770"/>
<comment type="subcellular location">
    <subcellularLocation>
        <location evidence="1">Cell outer membrane</location>
        <topology evidence="1">Multi-pass membrane protein</topology>
    </subcellularLocation>
</comment>
<feature type="domain" description="TonB-dependent transporter Oar-like beta-barrel" evidence="9">
    <location>
        <begin position="352"/>
        <end position="1061"/>
    </location>
</feature>
<evidence type="ECO:0000256" key="1">
    <source>
        <dbReference type="ARBA" id="ARBA00004571"/>
    </source>
</evidence>
<evidence type="ECO:0000313" key="10">
    <source>
        <dbReference type="EMBL" id="APR54013.1"/>
    </source>
</evidence>
<reference evidence="14 15" key="3">
    <citation type="submission" date="2018-07" db="EMBL/GenBank/DDBJ databases">
        <title>Genomic and Epidemiologic Investigation of an Indolent Hospital Outbreak.</title>
        <authorList>
            <person name="Johnson R.C."/>
            <person name="Deming C."/>
            <person name="Conlan S."/>
            <person name="Zellmer C.J."/>
            <person name="Michelin A.V."/>
            <person name="Lee-Lin S."/>
            <person name="Thomas P.J."/>
            <person name="Park M."/>
            <person name="Weingarten R.A."/>
            <person name="Less J."/>
            <person name="Dekker J.P."/>
            <person name="Frank K.M."/>
            <person name="Musser K.A."/>
            <person name="Mcquiston J.R."/>
            <person name="Henderson D.K."/>
            <person name="Lau A.F."/>
            <person name="Palmore T.N."/>
            <person name="Segre J.A."/>
        </authorList>
    </citation>
    <scope>NUCLEOTIDE SEQUENCE [LARGE SCALE GENOMIC DNA]</scope>
    <source>
        <strain evidence="12 15">SK-CDC1_0717</strain>
        <strain evidence="11 14">SK-NIH.Env10_0317</strain>
    </source>
</reference>
<dbReference type="AlphaFoldDB" id="A0A1L6JDL2"/>
<dbReference type="InterPro" id="IPR057601">
    <property type="entry name" value="Oar-like_b-barrel"/>
</dbReference>
<feature type="signal peptide" evidence="8">
    <location>
        <begin position="1"/>
        <end position="22"/>
    </location>
</feature>
<dbReference type="GeneID" id="44134408"/>
<dbReference type="InterPro" id="IPR036942">
    <property type="entry name" value="Beta-barrel_TonB_sf"/>
</dbReference>
<organism evidence="10 13">
    <name type="scientific">Sphingomonas koreensis</name>
    <dbReference type="NCBI Taxonomy" id="93064"/>
    <lineage>
        <taxon>Bacteria</taxon>
        <taxon>Pseudomonadati</taxon>
        <taxon>Pseudomonadota</taxon>
        <taxon>Alphaproteobacteria</taxon>
        <taxon>Sphingomonadales</taxon>
        <taxon>Sphingomonadaceae</taxon>
        <taxon>Sphingomonas</taxon>
    </lineage>
</organism>
<dbReference type="PANTHER" id="PTHR30069:SF46">
    <property type="entry name" value="OAR PROTEIN"/>
    <property type="match status" value="1"/>
</dbReference>
<reference evidence="10" key="1">
    <citation type="submission" date="2016-12" db="EMBL/GenBank/DDBJ databases">
        <title>Whole genome sequencing of Sphingomonas koreensis.</title>
        <authorList>
            <person name="Conlan S."/>
            <person name="Thomas P.J."/>
            <person name="Mullikin J."/>
            <person name="Palmore T.N."/>
            <person name="Frank K.M."/>
            <person name="Segre J.A."/>
        </authorList>
    </citation>
    <scope>NUCLEOTIDE SEQUENCE</scope>
    <source>
        <strain evidence="10">ABOJV</strain>
    </source>
</reference>
<evidence type="ECO:0000259" key="9">
    <source>
        <dbReference type="Pfam" id="PF25183"/>
    </source>
</evidence>
<dbReference type="RefSeq" id="WP_075152516.1">
    <property type="nucleotide sequence ID" value="NZ_CP018820.1"/>
</dbReference>
<evidence type="ECO:0000313" key="12">
    <source>
        <dbReference type="EMBL" id="RSY87354.1"/>
    </source>
</evidence>
<dbReference type="Proteomes" id="UP000287746">
    <property type="component" value="Unassembled WGS sequence"/>
</dbReference>
<dbReference type="PANTHER" id="PTHR30069">
    <property type="entry name" value="TONB-DEPENDENT OUTER MEMBRANE RECEPTOR"/>
    <property type="match status" value="1"/>
</dbReference>